<dbReference type="InterPro" id="IPR010272">
    <property type="entry name" value="T6SS_TssF"/>
</dbReference>
<proteinExistence type="predicted"/>
<comment type="caution">
    <text evidence="1">The sequence shown here is derived from an EMBL/GenBank/DDBJ whole genome shotgun (WGS) entry which is preliminary data.</text>
</comment>
<name>A0AA43TKT5_9GAMM</name>
<organism evidence="1 2">
    <name type="scientific">Candidatus Methylobacter titanis</name>
    <dbReference type="NCBI Taxonomy" id="3053457"/>
    <lineage>
        <taxon>Bacteria</taxon>
        <taxon>Pseudomonadati</taxon>
        <taxon>Pseudomonadota</taxon>
        <taxon>Gammaproteobacteria</taxon>
        <taxon>Methylococcales</taxon>
        <taxon>Methylococcaceae</taxon>
        <taxon>Methylobacter</taxon>
    </lineage>
</organism>
<dbReference type="PANTHER" id="PTHR35370:SF1">
    <property type="entry name" value="TYPE VI SECRETION SYSTEM COMPONENT TSSF1"/>
    <property type="match status" value="1"/>
</dbReference>
<protein>
    <submittedName>
        <fullName evidence="1">Type VI secretion system baseplate subunit TssF</fullName>
    </submittedName>
</protein>
<sequence>MSFDNTQYQAFLEELQDLADFRLNYALDYPGAGLEGDDPDVKRIIEALAFFGARTQIAALRSVDATNRRLYQQFFSYLLTPLAAMAMIQAKPTGHLTEVLDLPTGTEFELRPEKGGLVMFRSTRPLRVLPMSLTGVKQELLPSAGIRLLMSFQANFPLNAQPETLSLHINYLNDLALSLKVFNFLGQSLKSVDVQFGGYDPDQPCTACDFSLGVPPVDIATDEWQHPLEVERYYFHFPQQELYLDLELPPAPRNWKYFTVILNCDQPWPRQLGLNRNLFHLFTVPVVNNQQTMAQPIICDGTQEHYTIRHPMPELGFSLQKVLGVYEVGDQGMLPFRPGILAGGNGSYEIEQGPMQEGGGNLYWVVPHFPASFEQPRTLVIEALWQQPWYDQIVQNTYTLQAFRRQLPGAKWELLDTVIPHAENRQMDNVSRYMHLLTLMHNSSLSGQNMKDLLLALGSVTAGRFQGVFNSLVDLRLEEVPLGGAEGHKTQQTYYLQFKPQLGESRELIETFVHHVGRVLDLWLADALVETRWEVQDEIDETISGERQ</sequence>
<evidence type="ECO:0000313" key="2">
    <source>
        <dbReference type="Proteomes" id="UP001160519"/>
    </source>
</evidence>
<dbReference type="Proteomes" id="UP001160519">
    <property type="component" value="Unassembled WGS sequence"/>
</dbReference>
<dbReference type="EMBL" id="JAQSDF010000033">
    <property type="protein sequence ID" value="MDI1231566.1"/>
    <property type="molecule type" value="Genomic_DNA"/>
</dbReference>
<dbReference type="PANTHER" id="PTHR35370">
    <property type="entry name" value="CYTOPLASMIC PROTEIN-RELATED-RELATED"/>
    <property type="match status" value="1"/>
</dbReference>
<gene>
    <name evidence="1" type="ORF">PSU93_10485</name>
</gene>
<keyword evidence="2" id="KW-1185">Reference proteome</keyword>
<evidence type="ECO:0000313" key="1">
    <source>
        <dbReference type="EMBL" id="MDI1231566.1"/>
    </source>
</evidence>
<accession>A0AA43TKT5</accession>
<dbReference type="Pfam" id="PF05947">
    <property type="entry name" value="T6SS_TssF"/>
    <property type="match status" value="1"/>
</dbReference>
<dbReference type="AlphaFoldDB" id="A0AA43TKT5"/>
<reference evidence="1" key="1">
    <citation type="submission" date="2023-01" db="EMBL/GenBank/DDBJ databases">
        <title>Biogeochemical cycle of methane in antarctic sediments.</title>
        <authorList>
            <person name="Roldan D.M."/>
            <person name="Menes R.J."/>
        </authorList>
    </citation>
    <scope>NUCLEOTIDE SEQUENCE [LARGE SCALE GENOMIC DNA]</scope>
    <source>
        <strain evidence="1">K-2018 MAG008</strain>
    </source>
</reference>